<proteinExistence type="predicted"/>
<organism evidence="2">
    <name type="scientific">Arundo donax</name>
    <name type="common">Giant reed</name>
    <name type="synonym">Donax arundinaceus</name>
    <dbReference type="NCBI Taxonomy" id="35708"/>
    <lineage>
        <taxon>Eukaryota</taxon>
        <taxon>Viridiplantae</taxon>
        <taxon>Streptophyta</taxon>
        <taxon>Embryophyta</taxon>
        <taxon>Tracheophyta</taxon>
        <taxon>Spermatophyta</taxon>
        <taxon>Magnoliopsida</taxon>
        <taxon>Liliopsida</taxon>
        <taxon>Poales</taxon>
        <taxon>Poaceae</taxon>
        <taxon>PACMAD clade</taxon>
        <taxon>Arundinoideae</taxon>
        <taxon>Arundineae</taxon>
        <taxon>Arundo</taxon>
    </lineage>
</organism>
<reference evidence="2" key="1">
    <citation type="submission" date="2014-09" db="EMBL/GenBank/DDBJ databases">
        <authorList>
            <person name="Magalhaes I.L.F."/>
            <person name="Oliveira U."/>
            <person name="Santos F.R."/>
            <person name="Vidigal T.H.D.A."/>
            <person name="Brescovit A.D."/>
            <person name="Santos A.J."/>
        </authorList>
    </citation>
    <scope>NUCLEOTIDE SEQUENCE</scope>
    <source>
        <tissue evidence="2">Shoot tissue taken approximately 20 cm above the soil surface</tissue>
    </source>
</reference>
<dbReference type="EMBL" id="GBRH01221721">
    <property type="protein sequence ID" value="JAD76174.1"/>
    <property type="molecule type" value="Transcribed_RNA"/>
</dbReference>
<name>A0A0A9CIS5_ARUDO</name>
<evidence type="ECO:0000256" key="1">
    <source>
        <dbReference type="SAM" id="MobiDB-lite"/>
    </source>
</evidence>
<accession>A0A0A9CIS5</accession>
<evidence type="ECO:0000313" key="2">
    <source>
        <dbReference type="EMBL" id="JAD76174.1"/>
    </source>
</evidence>
<protein>
    <submittedName>
        <fullName evidence="2">Uncharacterized protein</fullName>
    </submittedName>
</protein>
<dbReference type="AlphaFoldDB" id="A0A0A9CIS5"/>
<feature type="region of interest" description="Disordered" evidence="1">
    <location>
        <begin position="1"/>
        <end position="21"/>
    </location>
</feature>
<feature type="compositionally biased region" description="Polar residues" evidence="1">
    <location>
        <begin position="1"/>
        <end position="14"/>
    </location>
</feature>
<reference evidence="2" key="2">
    <citation type="journal article" date="2015" name="Data Brief">
        <title>Shoot transcriptome of the giant reed, Arundo donax.</title>
        <authorList>
            <person name="Barrero R.A."/>
            <person name="Guerrero F.D."/>
            <person name="Moolhuijzen P."/>
            <person name="Goolsby J.A."/>
            <person name="Tidwell J."/>
            <person name="Bellgard S.E."/>
            <person name="Bellgard M.I."/>
        </authorList>
    </citation>
    <scope>NUCLEOTIDE SEQUENCE</scope>
    <source>
        <tissue evidence="2">Shoot tissue taken approximately 20 cm above the soil surface</tissue>
    </source>
</reference>
<sequence length="52" mass="5707">MPTHATNKKATTGNRKPAYLKAKSSHNQVLQKAADSTNCKSTRIRSISIIHT</sequence>